<dbReference type="Pfam" id="PF13489">
    <property type="entry name" value="Methyltransf_23"/>
    <property type="match status" value="1"/>
</dbReference>
<dbReference type="GO" id="GO:0032259">
    <property type="term" value="P:methylation"/>
    <property type="evidence" value="ECO:0007669"/>
    <property type="project" value="UniProtKB-KW"/>
</dbReference>
<dbReference type="InterPro" id="IPR029063">
    <property type="entry name" value="SAM-dependent_MTases_sf"/>
</dbReference>
<dbReference type="EMBL" id="JACSQV010000012">
    <property type="protein sequence ID" value="MBD7919406.1"/>
    <property type="molecule type" value="Genomic_DNA"/>
</dbReference>
<dbReference type="Gene3D" id="3.40.50.150">
    <property type="entry name" value="Vaccinia Virus protein VP39"/>
    <property type="match status" value="1"/>
</dbReference>
<comment type="caution">
    <text evidence="1">The sequence shown here is derived from an EMBL/GenBank/DDBJ whole genome shotgun (WGS) entry which is preliminary data.</text>
</comment>
<dbReference type="CDD" id="cd02440">
    <property type="entry name" value="AdoMet_MTases"/>
    <property type="match status" value="1"/>
</dbReference>
<protein>
    <submittedName>
        <fullName evidence="1">Methyltransferase domain-containing protein</fullName>
    </submittedName>
</protein>
<keyword evidence="1" id="KW-0808">Transferase</keyword>
<evidence type="ECO:0000313" key="1">
    <source>
        <dbReference type="EMBL" id="MBD7919406.1"/>
    </source>
</evidence>
<accession>A0ABR8QG52</accession>
<name>A0ABR8QG52_9CELL</name>
<keyword evidence="1" id="KW-0489">Methyltransferase</keyword>
<keyword evidence="2" id="KW-1185">Reference proteome</keyword>
<dbReference type="Proteomes" id="UP000604241">
    <property type="component" value="Unassembled WGS sequence"/>
</dbReference>
<dbReference type="SUPFAM" id="SSF53335">
    <property type="entry name" value="S-adenosyl-L-methionine-dependent methyltransferases"/>
    <property type="match status" value="1"/>
</dbReference>
<dbReference type="RefSeq" id="WP_191784054.1">
    <property type="nucleotide sequence ID" value="NZ_JACSQV010000012.1"/>
</dbReference>
<organism evidence="1 2">
    <name type="scientific">Cellulomonas avistercoris</name>
    <dbReference type="NCBI Taxonomy" id="2762242"/>
    <lineage>
        <taxon>Bacteria</taxon>
        <taxon>Bacillati</taxon>
        <taxon>Actinomycetota</taxon>
        <taxon>Actinomycetes</taxon>
        <taxon>Micrococcales</taxon>
        <taxon>Cellulomonadaceae</taxon>
        <taxon>Cellulomonas</taxon>
    </lineage>
</organism>
<proteinExistence type="predicted"/>
<dbReference type="GO" id="GO:0008168">
    <property type="term" value="F:methyltransferase activity"/>
    <property type="evidence" value="ECO:0007669"/>
    <property type="project" value="UniProtKB-KW"/>
</dbReference>
<sequence length="242" mass="27248">MTGSTSDIAAWDRSARTYAARVGGPDDSFRRRFEPFLDRWLPPGAPHVLDLGCGHGWLGAALAARGARVVGVDGSAELVARARTDHPSLRFEVGDLTAGLPQGLTGPFDVVLSHMVLMDLPVLDRLLADIAARLSDDGVLVASVLHPAFFRQQPVYDDERHRRVTGYLEHEQWWIDDFGGHRHYHRPLAWYVQRLRDAGLAVVDLDEPRSLPHHRAPEHEWTDDERWFATIPTMLSFAARRR</sequence>
<gene>
    <name evidence="1" type="ORF">H9657_14125</name>
</gene>
<reference evidence="1 2" key="1">
    <citation type="submission" date="2020-08" db="EMBL/GenBank/DDBJ databases">
        <title>A Genomic Blueprint of the Chicken Gut Microbiome.</title>
        <authorList>
            <person name="Gilroy R."/>
            <person name="Ravi A."/>
            <person name="Getino M."/>
            <person name="Pursley I."/>
            <person name="Horton D.L."/>
            <person name="Alikhan N.-F."/>
            <person name="Baker D."/>
            <person name="Gharbi K."/>
            <person name="Hall N."/>
            <person name="Watson M."/>
            <person name="Adriaenssens E.M."/>
            <person name="Foster-Nyarko E."/>
            <person name="Jarju S."/>
            <person name="Secka A."/>
            <person name="Antonio M."/>
            <person name="Oren A."/>
            <person name="Chaudhuri R."/>
            <person name="La Ragione R.M."/>
            <person name="Hildebrand F."/>
            <person name="Pallen M.J."/>
        </authorList>
    </citation>
    <scope>NUCLEOTIDE SEQUENCE [LARGE SCALE GENOMIC DNA]</scope>
    <source>
        <strain evidence="1 2">Sa3CUA2</strain>
    </source>
</reference>
<dbReference type="PANTHER" id="PTHR43861">
    <property type="entry name" value="TRANS-ACONITATE 2-METHYLTRANSFERASE-RELATED"/>
    <property type="match status" value="1"/>
</dbReference>
<evidence type="ECO:0000313" key="2">
    <source>
        <dbReference type="Proteomes" id="UP000604241"/>
    </source>
</evidence>